<evidence type="ECO:0000259" key="14">
    <source>
        <dbReference type="PROSITE" id="PS50135"/>
    </source>
</evidence>
<dbReference type="Gene3D" id="1.20.920.10">
    <property type="entry name" value="Bromodomain-like"/>
    <property type="match status" value="1"/>
</dbReference>
<dbReference type="Pfam" id="PF00899">
    <property type="entry name" value="ThiF"/>
    <property type="match status" value="2"/>
</dbReference>
<feature type="compositionally biased region" description="Basic and acidic residues" evidence="11">
    <location>
        <begin position="2918"/>
        <end position="2932"/>
    </location>
</feature>
<dbReference type="SUPFAM" id="SSF47370">
    <property type="entry name" value="Bromodomain"/>
    <property type="match status" value="1"/>
</dbReference>
<dbReference type="Gene3D" id="1.10.10.2660">
    <property type="entry name" value="Ubiquitin-activating enzyme E1, SCCH domain"/>
    <property type="match status" value="1"/>
</dbReference>
<dbReference type="PRINTS" id="PR01849">
    <property type="entry name" value="UBIQUITINACT"/>
</dbReference>
<dbReference type="Gene3D" id="3.40.50.720">
    <property type="entry name" value="NAD(P)-binding Rossmann-like Domain"/>
    <property type="match status" value="1"/>
</dbReference>
<dbReference type="InterPro" id="IPR042302">
    <property type="entry name" value="E1_FCCH_sf"/>
</dbReference>
<feature type="compositionally biased region" description="Basic residues" evidence="11">
    <location>
        <begin position="324"/>
        <end position="338"/>
    </location>
</feature>
<evidence type="ECO:0000256" key="5">
    <source>
        <dbReference type="ARBA" id="ARBA00022771"/>
    </source>
</evidence>
<name>A0A0V0QW12_PSEPJ</name>
<dbReference type="SUPFAM" id="SSF57850">
    <property type="entry name" value="RING/U-box"/>
    <property type="match status" value="2"/>
</dbReference>
<evidence type="ECO:0000256" key="9">
    <source>
        <dbReference type="PROSITE-ProRule" id="PRU00228"/>
    </source>
</evidence>
<dbReference type="Pfam" id="PF00179">
    <property type="entry name" value="UQ_con"/>
    <property type="match status" value="1"/>
</dbReference>
<feature type="region of interest" description="Disordered" evidence="11">
    <location>
        <begin position="3181"/>
        <end position="3205"/>
    </location>
</feature>
<dbReference type="SMART" id="SM00291">
    <property type="entry name" value="ZnF_ZZ"/>
    <property type="match status" value="1"/>
</dbReference>
<dbReference type="GO" id="GO:0019948">
    <property type="term" value="F:SUMO activating enzyme activity"/>
    <property type="evidence" value="ECO:0007669"/>
    <property type="project" value="TreeGrafter"/>
</dbReference>
<evidence type="ECO:0000256" key="1">
    <source>
        <dbReference type="ARBA" id="ARBA00004906"/>
    </source>
</evidence>
<dbReference type="InterPro" id="IPR035985">
    <property type="entry name" value="Ubiquitin-activating_enz"/>
</dbReference>
<dbReference type="PROSITE" id="PS50127">
    <property type="entry name" value="UBC_2"/>
    <property type="match status" value="1"/>
</dbReference>
<dbReference type="PROSITE" id="PS50135">
    <property type="entry name" value="ZF_ZZ_2"/>
    <property type="match status" value="1"/>
</dbReference>
<dbReference type="InterPro" id="IPR016024">
    <property type="entry name" value="ARM-type_fold"/>
</dbReference>
<keyword evidence="7 8" id="KW-0103">Bromodomain</keyword>
<keyword evidence="17" id="KW-1185">Reference proteome</keyword>
<evidence type="ECO:0000256" key="11">
    <source>
        <dbReference type="SAM" id="MobiDB-lite"/>
    </source>
</evidence>
<evidence type="ECO:0000256" key="6">
    <source>
        <dbReference type="ARBA" id="ARBA00022833"/>
    </source>
</evidence>
<evidence type="ECO:0000256" key="2">
    <source>
        <dbReference type="ARBA" id="ARBA00005673"/>
    </source>
</evidence>
<feature type="region of interest" description="Disordered" evidence="11">
    <location>
        <begin position="4353"/>
        <end position="4374"/>
    </location>
</feature>
<feature type="compositionally biased region" description="Low complexity" evidence="11">
    <location>
        <begin position="1664"/>
        <end position="1682"/>
    </location>
</feature>
<dbReference type="InterPro" id="IPR045886">
    <property type="entry name" value="ThiF/MoeB/HesA"/>
</dbReference>
<dbReference type="GO" id="GO:0005737">
    <property type="term" value="C:cytoplasm"/>
    <property type="evidence" value="ECO:0007669"/>
    <property type="project" value="TreeGrafter"/>
</dbReference>
<evidence type="ECO:0000256" key="10">
    <source>
        <dbReference type="SAM" id="Coils"/>
    </source>
</evidence>
<dbReference type="OrthoDB" id="293460at2759"/>
<dbReference type="Gene3D" id="3.30.60.90">
    <property type="match status" value="1"/>
</dbReference>
<feature type="region of interest" description="Disordered" evidence="11">
    <location>
        <begin position="6254"/>
        <end position="6298"/>
    </location>
</feature>
<dbReference type="InterPro" id="IPR000011">
    <property type="entry name" value="UBQ/SUMO-activ_enz_E1-like"/>
</dbReference>
<keyword evidence="5 9" id="KW-0863">Zinc-finger</keyword>
<feature type="region of interest" description="Disordered" evidence="11">
    <location>
        <begin position="319"/>
        <end position="338"/>
    </location>
</feature>
<dbReference type="InterPro" id="IPR013320">
    <property type="entry name" value="ConA-like_dom_sf"/>
</dbReference>
<dbReference type="Gene3D" id="3.40.50.12550">
    <property type="entry name" value="Ubiquitin-activating enzyme E1, inactive adenylation domain, subdomain 2"/>
    <property type="match status" value="1"/>
</dbReference>
<feature type="domain" description="Bromo" evidence="12">
    <location>
        <begin position="13"/>
        <end position="83"/>
    </location>
</feature>
<feature type="compositionally biased region" description="Basic and acidic residues" evidence="11">
    <location>
        <begin position="6254"/>
        <end position="6280"/>
    </location>
</feature>
<dbReference type="Pfam" id="PF00439">
    <property type="entry name" value="Bromodomain"/>
    <property type="match status" value="1"/>
</dbReference>
<dbReference type="Pfam" id="PF09358">
    <property type="entry name" value="E1_UFD"/>
    <property type="match status" value="1"/>
</dbReference>
<dbReference type="PROSITE" id="PS50014">
    <property type="entry name" value="BROMODOMAIN_2"/>
    <property type="match status" value="1"/>
</dbReference>
<dbReference type="CDD" id="cd04369">
    <property type="entry name" value="Bromodomain"/>
    <property type="match status" value="1"/>
</dbReference>
<feature type="region of interest" description="Disordered" evidence="11">
    <location>
        <begin position="2918"/>
        <end position="2938"/>
    </location>
</feature>
<dbReference type="InterPro" id="IPR000433">
    <property type="entry name" value="Znf_ZZ"/>
</dbReference>
<feature type="domain" description="UBC core" evidence="13">
    <location>
        <begin position="5123"/>
        <end position="5290"/>
    </location>
</feature>
<dbReference type="GO" id="GO:0016567">
    <property type="term" value="P:protein ubiquitination"/>
    <property type="evidence" value="ECO:0007669"/>
    <property type="project" value="UniProtKB-UniPathway"/>
</dbReference>
<dbReference type="InterPro" id="IPR042449">
    <property type="entry name" value="Ub-E1_IAD_1"/>
</dbReference>
<dbReference type="InterPro" id="IPR000594">
    <property type="entry name" value="ThiF_NAD_FAD-bd"/>
</dbReference>
<evidence type="ECO:0000256" key="4">
    <source>
        <dbReference type="ARBA" id="ARBA00022723"/>
    </source>
</evidence>
<dbReference type="InParanoid" id="A0A0V0QW12"/>
<dbReference type="EMBL" id="LDAU01000096">
    <property type="protein sequence ID" value="KRX06439.1"/>
    <property type="molecule type" value="Genomic_DNA"/>
</dbReference>
<comment type="similarity">
    <text evidence="2">Belongs to the ubiquitin-activating E1 family.</text>
</comment>
<feature type="region of interest" description="Disordered" evidence="11">
    <location>
        <begin position="3672"/>
        <end position="3699"/>
    </location>
</feature>
<keyword evidence="3" id="KW-0436">Ligase</keyword>
<dbReference type="InterPro" id="IPR015940">
    <property type="entry name" value="UBA"/>
</dbReference>
<evidence type="ECO:0000259" key="15">
    <source>
        <dbReference type="PROSITE" id="PS50199"/>
    </source>
</evidence>
<keyword evidence="4" id="KW-0479">Metal-binding</keyword>
<dbReference type="SUPFAM" id="SSF46934">
    <property type="entry name" value="UBA-like"/>
    <property type="match status" value="1"/>
</dbReference>
<dbReference type="InterPro" id="IPR000608">
    <property type="entry name" value="UBC"/>
</dbReference>
<dbReference type="PANTHER" id="PTHR10953:SF4">
    <property type="entry name" value="UBIQUITIN-ACTIVATING ENZYME E1 C-TERMINAL DOMAIN-CONTAINING PROTEIN"/>
    <property type="match status" value="1"/>
</dbReference>
<dbReference type="Pfam" id="PF10585">
    <property type="entry name" value="UBA_E1_SCCH"/>
    <property type="match status" value="1"/>
</dbReference>
<dbReference type="PANTHER" id="PTHR10953">
    <property type="entry name" value="UBIQUITIN-ACTIVATING ENZYME E1"/>
    <property type="match status" value="1"/>
</dbReference>
<dbReference type="InterPro" id="IPR009060">
    <property type="entry name" value="UBA-like_sf"/>
</dbReference>
<dbReference type="SMART" id="SM00297">
    <property type="entry name" value="BROMO"/>
    <property type="match status" value="1"/>
</dbReference>
<dbReference type="Gene3D" id="2.60.120.920">
    <property type="match status" value="1"/>
</dbReference>
<evidence type="ECO:0000313" key="16">
    <source>
        <dbReference type="EMBL" id="KRX06439.1"/>
    </source>
</evidence>
<evidence type="ECO:0000313" key="17">
    <source>
        <dbReference type="Proteomes" id="UP000054937"/>
    </source>
</evidence>
<dbReference type="InterPro" id="IPR001487">
    <property type="entry name" value="Bromodomain"/>
</dbReference>
<dbReference type="CDD" id="cd23810">
    <property type="entry name" value="UBCc_BIRC6"/>
    <property type="match status" value="1"/>
</dbReference>
<feature type="coiled-coil region" evidence="10">
    <location>
        <begin position="648"/>
        <end position="686"/>
    </location>
</feature>
<dbReference type="SUPFAM" id="SSF69572">
    <property type="entry name" value="Activating enzymes of the ubiquitin-like proteins"/>
    <property type="match status" value="2"/>
</dbReference>
<dbReference type="Proteomes" id="UP000054937">
    <property type="component" value="Unassembled WGS sequence"/>
</dbReference>
<dbReference type="SMART" id="SM00165">
    <property type="entry name" value="UBA"/>
    <property type="match status" value="1"/>
</dbReference>
<comment type="caution">
    <text evidence="16">The sequence shown here is derived from an EMBL/GenBank/DDBJ whole genome shotgun (WGS) entry which is preliminary data.</text>
</comment>
<dbReference type="UniPathway" id="UPA00143"/>
<evidence type="ECO:0000259" key="12">
    <source>
        <dbReference type="PROSITE" id="PS50014"/>
    </source>
</evidence>
<feature type="coiled-coil region" evidence="10">
    <location>
        <begin position="1202"/>
        <end position="1260"/>
    </location>
</feature>
<dbReference type="SUPFAM" id="SSF49899">
    <property type="entry name" value="Concanavalin A-like lectins/glucanases"/>
    <property type="match status" value="1"/>
</dbReference>
<dbReference type="SUPFAM" id="SSF54495">
    <property type="entry name" value="UBC-like"/>
    <property type="match status" value="1"/>
</dbReference>
<dbReference type="InterPro" id="IPR043136">
    <property type="entry name" value="B30.2/SPRY_sf"/>
</dbReference>
<keyword evidence="6" id="KW-0862">Zinc</keyword>
<feature type="domain" description="RanBP2-type" evidence="15">
    <location>
        <begin position="1168"/>
        <end position="1193"/>
    </location>
</feature>
<dbReference type="InterPro" id="IPR018965">
    <property type="entry name" value="Ub-activating_enz_E1_C"/>
</dbReference>
<accession>A0A0V0QW12</accession>
<dbReference type="InterPro" id="IPR001876">
    <property type="entry name" value="Znf_RanBP2"/>
</dbReference>
<evidence type="ECO:0000259" key="13">
    <source>
        <dbReference type="PROSITE" id="PS50127"/>
    </source>
</evidence>
<gene>
    <name evidence="16" type="ORF">PPERSA_05052</name>
</gene>
<dbReference type="Pfam" id="PF00569">
    <property type="entry name" value="ZZ"/>
    <property type="match status" value="1"/>
</dbReference>
<dbReference type="Gene3D" id="3.10.110.10">
    <property type="entry name" value="Ubiquitin Conjugating Enzyme"/>
    <property type="match status" value="1"/>
</dbReference>
<dbReference type="Gene3D" id="3.50.50.80">
    <property type="entry name" value="Ubiquitin-activating enzyme E1, inactive adenylation domain, subdomain 1"/>
    <property type="match status" value="1"/>
</dbReference>
<dbReference type="NCBIfam" id="TIGR01408">
    <property type="entry name" value="Ube1"/>
    <property type="match status" value="1"/>
</dbReference>
<feature type="compositionally biased region" description="Low complexity" evidence="11">
    <location>
        <begin position="110"/>
        <end position="141"/>
    </location>
</feature>
<dbReference type="SUPFAM" id="SSF48371">
    <property type="entry name" value="ARM repeat"/>
    <property type="match status" value="1"/>
</dbReference>
<dbReference type="InterPro" id="IPR018075">
    <property type="entry name" value="UBQ-activ_enz_E1"/>
</dbReference>
<evidence type="ECO:0000256" key="3">
    <source>
        <dbReference type="ARBA" id="ARBA00022598"/>
    </source>
</evidence>
<feature type="compositionally biased region" description="Low complexity" evidence="11">
    <location>
        <begin position="3184"/>
        <end position="3199"/>
    </location>
</feature>
<feature type="compositionally biased region" description="Acidic residues" evidence="11">
    <location>
        <begin position="6281"/>
        <end position="6293"/>
    </location>
</feature>
<feature type="coiled-coil region" evidence="10">
    <location>
        <begin position="2491"/>
        <end position="2518"/>
    </location>
</feature>
<reference evidence="16 17" key="1">
    <citation type="journal article" date="2015" name="Sci. Rep.">
        <title>Genome of the facultative scuticociliatosis pathogen Pseudocohnilembus persalinus provides insight into its virulence through horizontal gene transfer.</title>
        <authorList>
            <person name="Xiong J."/>
            <person name="Wang G."/>
            <person name="Cheng J."/>
            <person name="Tian M."/>
            <person name="Pan X."/>
            <person name="Warren A."/>
            <person name="Jiang C."/>
            <person name="Yuan D."/>
            <person name="Miao W."/>
        </authorList>
    </citation>
    <scope>NUCLEOTIDE SEQUENCE [LARGE SCALE GENOMIC DNA]</scope>
    <source>
        <strain evidence="16">36N120E</strain>
    </source>
</reference>
<dbReference type="InterPro" id="IPR016135">
    <property type="entry name" value="UBQ-conjugating_enzyme/RWD"/>
</dbReference>
<dbReference type="Gene3D" id="4.10.1060.10">
    <property type="entry name" value="Zinc finger, RanBP2-type"/>
    <property type="match status" value="1"/>
</dbReference>
<organism evidence="16 17">
    <name type="scientific">Pseudocohnilembus persalinus</name>
    <name type="common">Ciliate</name>
    <dbReference type="NCBI Taxonomy" id="266149"/>
    <lineage>
        <taxon>Eukaryota</taxon>
        <taxon>Sar</taxon>
        <taxon>Alveolata</taxon>
        <taxon>Ciliophora</taxon>
        <taxon>Intramacronucleata</taxon>
        <taxon>Oligohymenophorea</taxon>
        <taxon>Scuticociliatia</taxon>
        <taxon>Philasterida</taxon>
        <taxon>Pseudocohnilembidae</taxon>
        <taxon>Pseudocohnilembus</taxon>
    </lineage>
</organism>
<sequence length="6548" mass="758550">MQKKFRTILRELKNDKQSYDFHYPVQWKELGLIDYNERVKYPMDLSTVKEKLPSYKQSVSFFKDINQIWENCKIYNREDSIIYKRACHMEKKTRSLKKKYFPKKHIPNSQKQTQVQNTTEQTQEKQSQANSQKVQQTTTTQKTAATIESKLNLAYQLINLENEDSLILFLKTISEQCPKAAKIRKDGTLQINISNLDNETALNSEKVFEINQNGQDLEEEEENDYDDDFDLNLLKENNYNSFQQQHIQQLQQKFFTKIISNQLPYLIKPPTFYQILQAQQQNNQINSYFPQIKKQNKKQIKKKERKKKQKYFLRDLPPKEQPKKHATYTKKAKKPKKPQKTIIFHENNQKPTTNIILKNMASSENNQQILSLGNLPLKNPVLFTHTHENGPLLIQDQDGPNSKILQAQSQKPLKFQHFLNLEPSNLEALNQQQQQENADILDQYFSENKQGNGLLEGNQQKSDQKLKENEEEIKKNRKFISSQIRFEARNCTEKIVLSPSGLMVQPSVGEKQQLAVTNVCLEEGQHYFEILCTFSCENIQIGLVKKGYSLEDIEKNQYIGQKFKTSTPRTVGILVDFDNNKLQWWLNGNYQKQREQVIPQGQWYLSVQIKDTGNCIILNPNAQRPDSAQKNYIHTHNISQNKKLVLGQKLTENQEQEVSQVLKKLEEKLLQEQEQSEKEIQQQTQQSNISTHYLNKSQNLLVKKENKLKLIRKSKNGQYNLNSTLFVNKPNSLKSQILLLLQKNNLVNLLQVLDLNKLLAKNINLAKFLNFANALLNANLNSQQQYLEITIQFQDACDFIIATSELLGKQIQEMELILLYQENIINQQQKQLQIQENQEEKIEHDVYKHNQNLQFQYKSNKITLEDLYRALQTVNNLNEQLFAMSQNKPQLIKAFNNNYNRLFSTFYRLGTFLGNTNQKLDLIELSEYGLFNEYDCLNQLKHFEQQKIQLEDIQNDKNEIQITGLNLLKQIPESRHLQSISSANVEIDTFINSLPYQEHESQKPVSLLVNPNSNLITSYNSEGSLNFWNTQLTLQNVGQTDFKKPFIQLSKTQIQGETVDKTEQQILGFEEPYLFKLIENSISDSIWVIEKPIQQIEKEQKTQPENQANPEIVDALVMMGFPPHVSQLAAIKTNNKGVQDAMDIIFDIQTEEEKKTNSTTEEQIKPIWNCSACTLENEAPNKKCNVCETPAPKDAYYTQTELRKIQEQKAAAQREQEQKLKQKQLEEQKLKEEQEKAQKKKEEEEKQKKIQQQIQFSEQASFLKPIQIDLQFSKMCPLIAGGVLNSESQNLSQVKLRRLGYNPRFLKQFYKPCKNGYICTLNNEWIIDSSIQSVEQTLFGNKNNQLVVETLNRQFFQDQTQQFLEISEQIINIEGEQVIDVTWSQSSTHQENDKENVFIYILTNKNLIIYELLAKVSDPYSIENNLQVKELQKIPLQSELQNQQSTQLFASQSLETQEILLLNQQTFSYFDIKNKTFTQNQNYHNNSQLISTNILNNNTISLLLSDKTVQNLSVNYINLQQKQINNGQQNEEQAQNASQNWAQNLTPQDINSLQKLTYHKYIGGISNNSQNQADLDSQSNLYSKHIWNLKQQNQNQNKQNENQQTFEINFQKPVSLLNLDIQCNFSTLSEKQRAENIRQNLLQNFHINSTNLENKGFQIENYSQEQQQQQQEQQQQKQQQLQKNTNIQNFSFQQQQNENEGQVIDSDQLYIPLNLVQFQGGVFKSHIYPSQMLTPNKEKFVSNYPETGYVFEHLGGRKINAEKVTIHSSLKQRSAGYPIGFGLIFTADSLADFDHAQYFNSFQSKSDYQNWRKQRLQFSKEIDTWEPVGYFNFEDPESEKITVSLDYRRSSQYIFIKPLNLRSVPKDFTKHYGIESQEITFIGVQGQVLTDGASQKNSSLTQNEHQQQQILEGIYTINQQLIENLDIEISKDGQNWEKLQDLQENLTFQNLILPNISKYQLNRPQNLQKIIDFYLQNGVSIDFLSQVTIQPRQLTNSLIKAVKIQFNCQNLQQQNYLANQISVQSIGSVDPEIKNVKTYEIRSALLDQQNYEILNKKLVESLVDSRKSLEYRKNVQKLLSQLMKKEEKLVEKILGDLKIKEYIELNILSEKNENFSEVHQFLKNFAAHPQISPEFQKKILNNILEILPLLLTEPKTQATPVGVNGIFALLNWSYIWDQNLTYQELVAQIGQICRLVQQNKNQNYQVLRQNYEISDLSFEKDMFLGNSYSSTVQNWQKHKNQAQIASSQQITSIDSRIASQRSLTSRRIVVDLMNKHAVKDIYLCFGKNLTSLAKFQLNIWAVEDEQQSQNSFEQLKKSLIHSKNYPIHLFLQLANISQEMAYINIFPSNERLESLGLTNFQVSTRYLIFQINWTLNASCVHNSESKSVPSMDIIPEIYGDYLGSTAQNSYLNNLFTAYKESQVTHLKELKIGESKKYQKFQVDSTNNLGTTSLTLYDSLGLYKIGDKICVPGASSSSKNQNNSQQIDEGLEQHLIDNIKQLDAKLEEQQNLLTQKLQLPVNQKNKSEVTKICQRIDEIQLQKLKLTNKSQQNNFSKKSLYFLYDMASKIATFLKKVKPAQQTQNQKLTQISFQLFETFLIHEEGKIQKQLMQLLEQTLIPDMSETDWQQFVFKVIKIYLQDSPSSVQEEEDEEKSLQFYSHSKVVKLLNQLSIPLGEVLAYLAQKLKIKLENIPDSPMIALQQEDSLTLQACLIELLKSGFSDIPLDKYDPTKIEHPGAYCFNCCFNRPIQGPRLKCANCPNLDSCGKKECYQKHLKSNPNHIFIIIQEPLPLTPDKKVTTIQPLLQKPFLFEQKIASTEPENLCHYNISCDQCGNKQIKGIRYMCANCEEHNVCQNCYDKKEHNKVHVFLQFDRVQKITEADKNPVILIPQLDPLLYPLKSQTITAESQKRISKGLSREISREPSLDDVELKPQGMKRSISQPDEQLIKKKYQTKTLKIIEEETITEFQTVRLDYEDSLIVAFQIAVQTSENQEINQQDKISLLVSNFELLIQIMKLCSMEGIMNLIKRSDKDFFKLLFNVLKQKDQILEHKFVEFLNNIIQPKNAPVKMNEQQLNQLSAHQKQRFLREKNALNQLRLYFIYYLQNLLQWILDYAFNSEQSSNLYTQILREKIPKQQWLEHVEFVLNFLLQSSEKIRQNFRQMTLEKQVSNSKAIAQQEELGQSNNQNEKQVNNNQQEGDFDEDDDEVFIQPPQLAKAFSVKDRNQINLEHNSPQKSKDEKNLINQNTLQEYIQKSQGTTFSFKTAVNLISLLLENQQEKQNNLLMKKGYNFSQSPEIWKLIFKALVKVKPSQIIEQKLFKNVIQCFLIATSEVQNLVLRDLLTMTQNIIEQQQGQQKQICYQILTVLFECLDDIYESSKGKEEEKSIKYYLLIGLLDVLITKQSPKPTKFYTENQNHAQTFAKFDQQGANFLLDRASQFLIAYANPGGKDGILMANQSQLTKLLIADDLIRLVVSSNVCDVLLQNIEKENQVQKQLQKLLSWYLMNRTQEKNNTSPGVEYMKSITQSLLVLFTKISEYETCTKICLTELITSLKSTDQILLDFYKKQKISSYTTLSFAERICKSLEELFDIWVNNDELAQHVAFNVQGFEYLLERMGINSQLESSEQNSPQKSPIKQEKLKQQQQFQQITKRADIFSKLKTQYEDLQSKIQGSKAKKQNSSQNDQISSQQEKQKEEGEITNKIEIAQIGQHNILKDEEIASSVQVINLPGQNLTGAPTDWAQNKKGVRSSKVVECKMQGDFYNEYPVLIKLKEPVEIKSICLGFNCIDTISNTKVLGIPNNVLLEGGLSADEMFSLGKLEQLEDEGFVNFSVKTFTKNFETIQPNTDGKTQSNLEKSLDTIQNKRVQYLRFRLRRPQISCVDNLSALYGKNFKNVVLQISFLSISGYYISKLPENVKSKIISTQQGSALQTLGKLCNQRYQGMLSQVANDENILEKFKSSFQILSDLLVTYENWLSPLILGIASHNQQMGDWIISNFLRLDRQQQHAKLVCEIILGNQTYSLNRINTVLQFILEQFKAISSNAEQGDIRQLNKYFQSALPFLQNLSNAILISGQDMVSNNKKSPQLTINLTQEDCKHFIELFVIFKESSYRPQIIKLLCVLLFAPEPYQVQNQKQLLNYTLDQLHEILNQETENKLQIFELIQALTIGGEGGINWLLKNNAEKLNLYIDQLLVQFEKKKPYSSTKYILNLIVQVSQQQEVKKVIIEKNLHMKIFDKIKNYDPNVLNMVHEHIDKDTIKLIVQFLNNVILGDAENEKKFAQVLTKDIEQLSKKQDMKYVQSILMPLLNAEHTIPVCLHGFDSINNRWLSDPSSILQYSKKLKQEQITGISQTVNNSTLNNKKQENQNQNDEPSYIKSMNSQVLNQTQKNKFIENLKFFANKTNLKNKLENSSWKLAHTCHKDQESGVETTIKNNVLFKSPFLIILHGTQNGVATSVGIFCNSQMSTYGDYGEYKIPYSKDNFMFYYTEKYQIHFESDPNANLGSFYEEAETSIIVINQGGQERILISYSFDEASDVRLKIADMKIADKDKSSFPFELPSDTFIFGKCEYWVLEEDKSLQKLKEQQQQASTEKIQINQINSLLPQQFYHPSGLQHYRQQSIYNIPSQLEIKKILSMLQAKGKYLKEEQIEQICLKNRKTQQILAQSSQIQEIEQNQQGIVDLEFDALKLFEGATLSKQQKLKISENPANYIPKMTIFDAFQEGGGVEKIIETILEQTSKWKNQKRAQNWKVYVMELKSFSALPHFFGLFMKNKECVQLLFSLMAGLPDVEEKDQKDKKSEIDWDKEEQKAVKYSYEILGDVFKDENDSEIRQFAYDNNFIMSILERMAIVSKEKVREFVEEEEEKEEQIVLKKKISNDDGKKEIRKKKGLGYGSDQTGDNKKWDVNLFIESKKNKSEQLKSLLDIILKFLSFNSWDAPKTLLDTLIQSPLLPMIETALNNSLVDMSKENDLMFTYFKLLRIMSKHKVLMPLFFQLDPRYKPKQLDSIMSLMDRARDLAKIYKQVSQTKDSQTEKNDQDKLAQEILDTHDVVAKAYQIYNDEMFDYDEQDQEEEMKKILNMDLLPKYRTLLQDLRFDYVSMKGQNNQYNHHYKSYITQSQPQSKKLVRLAQELADISTGLPIDHTNSIFARCDTDRVDVMKVCIMGSNGTPYGHGAYIFDVFFEDSYPDTPPKVNLSTTGSGQVRFNPNLYSCGKVCLSLLGTWRGVASENWDAKISTLLQVLVSIQSIIMAEEVYFNEPGHEHEAGTVQGEKYNEAYSNIVRYANIKFAMLEQIKNPPKGFETIIKRHFYLKKDEILEECEKWLKYAKTREADYKSGLISSHNSKWCQEFQKSKDRYEKMLGEAIDELKIELNKLEPPSFKDLKLKKTTTKKKKSKEQKQINIEKDGVENLDEIDITYEKEDKVQPIRELDINDEKVKDRWSRYIGAMGIDAVAKQSKCSIFLSGINSLGLEIAKNIILGGVKRFTIHDQNKVSYNDLAGQFYVNEDDIGKNRAQASVSKLQQLNYYVKVDTCDTVSDLPKTEEEIEKQLKLQEYNIVILIEQDYDTIIAVNNYCRKRGIKFMNADLNGPFAKLFNDFGDNFEVVDKNGEDPVECMISNISNEENGVVTLLPGLKHPYEDGDTVVFREVEGMELQNQENNEIKENKENKEKKSINGTIHKIVTINSNSFKIGDTRNYSKYVRNGLVKNIKVPVNVSFKSFQETHQQKEIPFDENMNVHDFMKFDHSLLLHICYNALNEFKKQSLNYNNNQKNNKNNNLNNLPQVWNLEDQKKFEKIALEVAKKHFEEPEKEENLGKLVKLFAFSCGSQFAPLGAFMGGYISQEVIKAITGKYRPTNQYFYTDCIEVLPDLPEKEENYQEFIEKLQIQPQNNRLDGIRQCVGTELMEKIQYSRIFMIGCGAIGCELLKNFAMISLFTGQQTKDKKQGLLTITDPDHIETSNLNRQFLFREKHLRKPKSSTGAAVALGMNPLLKGHINARLDKVHEGTVNIYSDEFFGGLTLVANALDNVQARRYVDLRCVKNKIPLLDSGTLGPKGHVQVVIPHQTESYGSQQDPGNEDGEIPHCTLKMFPEETLHCVEWSKDKFGKLFTLRPKAILKIIEDDNYQPTGTQDLKTLREAVKLLKNKPKNFDDCIAHATKKFFKYFRNDIRQLLYTYPPDMKTKDGEPFWKLPKRPPQEVTKIDPKNPLHCSFIASVAVMRAKIFKIPLPENYRSDQVKQQMAIKASEIVVPDFKPSDEKAKEISSEVNKDDKNKEEKKENQEENQEEEEKENQEEEGKNIQNLEEEMTNLMKELTDIKKSLPKENLKPKNEEQNLLQPEDFEKDEDQNGHIDYIYSLANMRSSNYKLEPMDWLQVKLKAGRIVPALATTTAAIAGLQTIELVKILKKEKTENMKNAFLNLAVPILQLTEPGAAQKTKLHEELSVTLWDQWEIQNAVEKQITLKQMFEILKEKYKLQCHDVFLGNKCLYSSLVMNMKGKEKENENVLNTELVELLDPEEDQKYSDLTITFSNLESTEILSGTPSVRVFFN</sequence>
<dbReference type="InterPro" id="IPR042063">
    <property type="entry name" value="Ubi_acti_E1_SCCH"/>
</dbReference>
<dbReference type="GO" id="GO:0008270">
    <property type="term" value="F:zinc ion binding"/>
    <property type="evidence" value="ECO:0007669"/>
    <property type="project" value="UniProtKB-KW"/>
</dbReference>
<dbReference type="Gene3D" id="1.10.8.10">
    <property type="entry name" value="DNA helicase RuvA subunit, C-terminal domain"/>
    <property type="match status" value="1"/>
</dbReference>
<dbReference type="SMART" id="SM00212">
    <property type="entry name" value="UBCc"/>
    <property type="match status" value="1"/>
</dbReference>
<dbReference type="InterPro" id="IPR036427">
    <property type="entry name" value="Bromodomain-like_sf"/>
</dbReference>
<dbReference type="Gene3D" id="2.40.30.180">
    <property type="entry name" value="Ubiquitin-activating enzyme E1, FCCH domain"/>
    <property type="match status" value="1"/>
</dbReference>
<dbReference type="SMART" id="SM00985">
    <property type="entry name" value="UBA_e1_C"/>
    <property type="match status" value="1"/>
</dbReference>
<dbReference type="InterPro" id="IPR019572">
    <property type="entry name" value="UBA_E1_SCCH"/>
</dbReference>
<keyword evidence="10" id="KW-0175">Coiled coil</keyword>
<feature type="compositionally biased region" description="Low complexity" evidence="11">
    <location>
        <begin position="3680"/>
        <end position="3692"/>
    </location>
</feature>
<proteinExistence type="inferred from homology"/>
<protein>
    <submittedName>
        <fullName evidence="16">Ubiquitin-conjugating enzyme/RWD-like protein</fullName>
    </submittedName>
</protein>
<dbReference type="SMART" id="SM00547">
    <property type="entry name" value="ZnF_RBZ"/>
    <property type="match status" value="1"/>
</dbReference>
<feature type="domain" description="ZZ-type" evidence="14">
    <location>
        <begin position="2826"/>
        <end position="2878"/>
    </location>
</feature>
<dbReference type="PROSITE" id="PS50199">
    <property type="entry name" value="ZF_RANBP2_2"/>
    <property type="match status" value="1"/>
</dbReference>
<dbReference type="OMA" id="YDEYVID"/>
<dbReference type="GO" id="GO:0031510">
    <property type="term" value="C:SUMO activating enzyme complex"/>
    <property type="evidence" value="ECO:0007669"/>
    <property type="project" value="TreeGrafter"/>
</dbReference>
<dbReference type="InterPro" id="IPR043145">
    <property type="entry name" value="Znf_ZZ_sf"/>
</dbReference>
<evidence type="ECO:0000256" key="7">
    <source>
        <dbReference type="ARBA" id="ARBA00023117"/>
    </source>
</evidence>
<feature type="region of interest" description="Disordered" evidence="11">
    <location>
        <begin position="98"/>
        <end position="141"/>
    </location>
</feature>
<dbReference type="PROSITE" id="PS01358">
    <property type="entry name" value="ZF_RANBP2_1"/>
    <property type="match status" value="1"/>
</dbReference>
<evidence type="ECO:0000256" key="8">
    <source>
        <dbReference type="PROSITE-ProRule" id="PRU00035"/>
    </source>
</evidence>
<comment type="pathway">
    <text evidence="1">Protein modification; protein ubiquitination.</text>
</comment>
<feature type="region of interest" description="Disordered" evidence="11">
    <location>
        <begin position="1662"/>
        <end position="1682"/>
    </location>
</feature>
<dbReference type="GO" id="GO:0016925">
    <property type="term" value="P:protein sumoylation"/>
    <property type="evidence" value="ECO:0007669"/>
    <property type="project" value="TreeGrafter"/>
</dbReference>